<reference evidence="2" key="1">
    <citation type="submission" date="2016-10" db="EMBL/GenBank/DDBJ databases">
        <authorList>
            <person name="Varghese N."/>
            <person name="Submissions S."/>
        </authorList>
    </citation>
    <scope>NUCLEOTIDE SEQUENCE [LARGE SCALE GENOMIC DNA]</scope>
    <source>
        <strain evidence="2">DSM 19110</strain>
    </source>
</reference>
<organism evidence="1 2">
    <name type="scientific">Pedobacter steynii</name>
    <dbReference type="NCBI Taxonomy" id="430522"/>
    <lineage>
        <taxon>Bacteria</taxon>
        <taxon>Pseudomonadati</taxon>
        <taxon>Bacteroidota</taxon>
        <taxon>Sphingobacteriia</taxon>
        <taxon>Sphingobacteriales</taxon>
        <taxon>Sphingobacteriaceae</taxon>
        <taxon>Pedobacter</taxon>
    </lineage>
</organism>
<evidence type="ECO:0000313" key="2">
    <source>
        <dbReference type="Proteomes" id="UP000183200"/>
    </source>
</evidence>
<dbReference type="Pfam" id="PF00302">
    <property type="entry name" value="CAT"/>
    <property type="match status" value="1"/>
</dbReference>
<name>A0A1G9N2R5_9SPHI</name>
<protein>
    <submittedName>
        <fullName evidence="1">Chloramphenicol O-acetyltransferase type A</fullName>
    </submittedName>
</protein>
<sequence>MKDMNKSIIDITTWKRKDHYYFFKQFEQPFYGITTDLNCTEAYHYCKAYHIPFFLFYLYKSLKAVQQINELKYRMEQDQVFEYQQISGSVTVLRNDETFGFAYFDYHEDFTQFMKQTKIAIAAVKAEKGLHIRPELNSLIHYTVLPGIKFSSMQHVQSTSVKDCIPKIAFGKLTFEHEQVLLPLSIHVHHSLCDGLHLAKYIACYQQELQII</sequence>
<dbReference type="Proteomes" id="UP000183200">
    <property type="component" value="Unassembled WGS sequence"/>
</dbReference>
<dbReference type="PANTHER" id="PTHR38474">
    <property type="entry name" value="SLR0299 PROTEIN"/>
    <property type="match status" value="1"/>
</dbReference>
<dbReference type="SUPFAM" id="SSF52777">
    <property type="entry name" value="CoA-dependent acyltransferases"/>
    <property type="match status" value="1"/>
</dbReference>
<dbReference type="GO" id="GO:0008811">
    <property type="term" value="F:chloramphenicol O-acetyltransferase activity"/>
    <property type="evidence" value="ECO:0007669"/>
    <property type="project" value="InterPro"/>
</dbReference>
<dbReference type="PANTHER" id="PTHR38474:SF1">
    <property type="entry name" value="SLR0299 PROTEIN"/>
    <property type="match status" value="1"/>
</dbReference>
<evidence type="ECO:0000313" key="1">
    <source>
        <dbReference type="EMBL" id="SDL80417.1"/>
    </source>
</evidence>
<dbReference type="Gene3D" id="3.30.559.10">
    <property type="entry name" value="Chloramphenicol acetyltransferase-like domain"/>
    <property type="match status" value="1"/>
</dbReference>
<keyword evidence="1" id="KW-0808">Transferase</keyword>
<accession>A0A1G9N2R5</accession>
<proteinExistence type="predicted"/>
<dbReference type="InterPro" id="IPR023213">
    <property type="entry name" value="CAT-like_dom_sf"/>
</dbReference>
<dbReference type="SMART" id="SM01059">
    <property type="entry name" value="CAT"/>
    <property type="match status" value="1"/>
</dbReference>
<dbReference type="EMBL" id="FNGY01000002">
    <property type="protein sequence ID" value="SDL80417.1"/>
    <property type="molecule type" value="Genomic_DNA"/>
</dbReference>
<gene>
    <name evidence="1" type="ORF">SAMN05421820_102189</name>
</gene>
<dbReference type="AlphaFoldDB" id="A0A1G9N2R5"/>
<keyword evidence="2" id="KW-1185">Reference proteome</keyword>
<dbReference type="InterPro" id="IPR001707">
    <property type="entry name" value="Cmp_AcTrfase"/>
</dbReference>